<keyword evidence="5 8" id="KW-0812">Transmembrane</keyword>
<protein>
    <recommendedName>
        <fullName evidence="12">Aquaporin</fullName>
    </recommendedName>
</protein>
<dbReference type="InterPro" id="IPR023271">
    <property type="entry name" value="Aquaporin-like"/>
</dbReference>
<dbReference type="SUPFAM" id="SSF81338">
    <property type="entry name" value="Aquaporin-like"/>
    <property type="match status" value="1"/>
</dbReference>
<gene>
    <name evidence="11" type="ORF">HTAM1171_LOCUS3841</name>
</gene>
<name>A0A7S2H6Q3_9STRA</name>
<evidence type="ECO:0000256" key="1">
    <source>
        <dbReference type="ARBA" id="ARBA00004651"/>
    </source>
</evidence>
<keyword evidence="4" id="KW-1003">Cell membrane</keyword>
<evidence type="ECO:0000256" key="10">
    <source>
        <dbReference type="SAM" id="Phobius"/>
    </source>
</evidence>
<proteinExistence type="inferred from homology"/>
<dbReference type="EMBL" id="HBGV01006310">
    <property type="protein sequence ID" value="CAD9481963.1"/>
    <property type="molecule type" value="Transcribed_RNA"/>
</dbReference>
<dbReference type="PROSITE" id="PS51257">
    <property type="entry name" value="PROKAR_LIPOPROTEIN"/>
    <property type="match status" value="1"/>
</dbReference>
<feature type="transmembrane region" description="Helical" evidence="10">
    <location>
        <begin position="171"/>
        <end position="193"/>
    </location>
</feature>
<evidence type="ECO:0000256" key="3">
    <source>
        <dbReference type="ARBA" id="ARBA00022448"/>
    </source>
</evidence>
<comment type="similarity">
    <text evidence="2 8">Belongs to the MIP/aquaporin (TC 1.A.8) family.</text>
</comment>
<dbReference type="GO" id="GO:0005886">
    <property type="term" value="C:plasma membrane"/>
    <property type="evidence" value="ECO:0007669"/>
    <property type="project" value="UniProtKB-SubCell"/>
</dbReference>
<evidence type="ECO:0000256" key="4">
    <source>
        <dbReference type="ARBA" id="ARBA00022475"/>
    </source>
</evidence>
<evidence type="ECO:0000256" key="8">
    <source>
        <dbReference type="RuleBase" id="RU000477"/>
    </source>
</evidence>
<comment type="subcellular location">
    <subcellularLocation>
        <location evidence="1">Cell membrane</location>
        <topology evidence="1">Multi-pass membrane protein</topology>
    </subcellularLocation>
</comment>
<feature type="transmembrane region" description="Helical" evidence="10">
    <location>
        <begin position="255"/>
        <end position="276"/>
    </location>
</feature>
<evidence type="ECO:0000256" key="2">
    <source>
        <dbReference type="ARBA" id="ARBA00006175"/>
    </source>
</evidence>
<dbReference type="InterPro" id="IPR022357">
    <property type="entry name" value="MIP_CS"/>
</dbReference>
<dbReference type="AlphaFoldDB" id="A0A7S2H6Q3"/>
<evidence type="ECO:0000256" key="5">
    <source>
        <dbReference type="ARBA" id="ARBA00022692"/>
    </source>
</evidence>
<feature type="transmembrane region" description="Helical" evidence="10">
    <location>
        <begin position="205"/>
        <end position="225"/>
    </location>
</feature>
<reference evidence="11" key="1">
    <citation type="submission" date="2021-01" db="EMBL/GenBank/DDBJ databases">
        <authorList>
            <person name="Corre E."/>
            <person name="Pelletier E."/>
            <person name="Niang G."/>
            <person name="Scheremetjew M."/>
            <person name="Finn R."/>
            <person name="Kale V."/>
            <person name="Holt S."/>
            <person name="Cochrane G."/>
            <person name="Meng A."/>
            <person name="Brown T."/>
            <person name="Cohen L."/>
        </authorList>
    </citation>
    <scope>NUCLEOTIDE SEQUENCE</scope>
    <source>
        <strain evidence="11">CCMP826</strain>
    </source>
</reference>
<evidence type="ECO:0000313" key="11">
    <source>
        <dbReference type="EMBL" id="CAD9481963.1"/>
    </source>
</evidence>
<keyword evidence="3 8" id="KW-0813">Transport</keyword>
<dbReference type="GO" id="GO:0015250">
    <property type="term" value="F:water channel activity"/>
    <property type="evidence" value="ECO:0007669"/>
    <property type="project" value="TreeGrafter"/>
</dbReference>
<evidence type="ECO:0000256" key="6">
    <source>
        <dbReference type="ARBA" id="ARBA00022989"/>
    </source>
</evidence>
<sequence length="302" mass="31338">MVQNKRDLHLKNKRDLVGAVFAEFLATAIFVWVGCGAAVSSNKWSTSSANDFGTANMLGIASAFGLGISVLAYGIGHVSGGHINPAVTFSFIIRGEMRVVSGILYIVAQMVGAIFGALFLWSTIASLTYPCGTDDESTVVSSAVCKASCDSNGENCGAAFGLGANQLSPNVTVMCAFMGELIGTFLLVFTVLMSAVHPQNGSGPNAAPIAIGWSVLLAHLVLIPLTGCGINPARVFGPAVGASLSGTNTWTRGAWVYYVAPFVGSAFATGAYEIIFKRVPTEEPAKEPSDDNEAPAESALQS</sequence>
<evidence type="ECO:0000256" key="9">
    <source>
        <dbReference type="SAM" id="MobiDB-lite"/>
    </source>
</evidence>
<dbReference type="PRINTS" id="PR00783">
    <property type="entry name" value="MINTRINSICP"/>
</dbReference>
<dbReference type="PROSITE" id="PS00221">
    <property type="entry name" value="MIP"/>
    <property type="match status" value="1"/>
</dbReference>
<feature type="transmembrane region" description="Helical" evidence="10">
    <location>
        <begin position="59"/>
        <end position="78"/>
    </location>
</feature>
<dbReference type="Pfam" id="PF00230">
    <property type="entry name" value="MIP"/>
    <property type="match status" value="1"/>
</dbReference>
<dbReference type="InterPro" id="IPR034294">
    <property type="entry name" value="Aquaporin_transptr"/>
</dbReference>
<dbReference type="Gene3D" id="1.20.1080.10">
    <property type="entry name" value="Glycerol uptake facilitator protein"/>
    <property type="match status" value="1"/>
</dbReference>
<keyword evidence="6 10" id="KW-1133">Transmembrane helix</keyword>
<dbReference type="InterPro" id="IPR000425">
    <property type="entry name" value="MIP"/>
</dbReference>
<evidence type="ECO:0000256" key="7">
    <source>
        <dbReference type="ARBA" id="ARBA00023136"/>
    </source>
</evidence>
<feature type="region of interest" description="Disordered" evidence="9">
    <location>
        <begin position="282"/>
        <end position="302"/>
    </location>
</feature>
<evidence type="ECO:0008006" key="12">
    <source>
        <dbReference type="Google" id="ProtNLM"/>
    </source>
</evidence>
<feature type="transmembrane region" description="Helical" evidence="10">
    <location>
        <begin position="16"/>
        <end position="39"/>
    </location>
</feature>
<organism evidence="11">
    <name type="scientific">Helicotheca tamesis</name>
    <dbReference type="NCBI Taxonomy" id="374047"/>
    <lineage>
        <taxon>Eukaryota</taxon>
        <taxon>Sar</taxon>
        <taxon>Stramenopiles</taxon>
        <taxon>Ochrophyta</taxon>
        <taxon>Bacillariophyta</taxon>
        <taxon>Mediophyceae</taxon>
        <taxon>Lithodesmiophycidae</taxon>
        <taxon>Lithodesmiales</taxon>
        <taxon>Lithodesmiaceae</taxon>
        <taxon>Helicotheca</taxon>
    </lineage>
</organism>
<feature type="transmembrane region" description="Helical" evidence="10">
    <location>
        <begin position="99"/>
        <end position="121"/>
    </location>
</feature>
<accession>A0A7S2H6Q3</accession>
<dbReference type="PANTHER" id="PTHR19139">
    <property type="entry name" value="AQUAPORIN TRANSPORTER"/>
    <property type="match status" value="1"/>
</dbReference>
<keyword evidence="7 10" id="KW-0472">Membrane</keyword>
<dbReference type="PANTHER" id="PTHR19139:SF199">
    <property type="entry name" value="MIP17260P"/>
    <property type="match status" value="1"/>
</dbReference>